<dbReference type="GO" id="GO:0061700">
    <property type="term" value="C:GATOR2 complex"/>
    <property type="evidence" value="ECO:0007669"/>
    <property type="project" value="TreeGrafter"/>
</dbReference>
<dbReference type="Gene3D" id="2.130.10.10">
    <property type="entry name" value="YVTN repeat-like/Quinoprotein amine dehydrogenase"/>
    <property type="match status" value="2"/>
</dbReference>
<keyword evidence="3" id="KW-0479">Metal-binding</keyword>
<dbReference type="RefSeq" id="XP_027205764.1">
    <property type="nucleotide sequence ID" value="XM_027349963.1"/>
</dbReference>
<dbReference type="GO" id="GO:0005774">
    <property type="term" value="C:vacuolar membrane"/>
    <property type="evidence" value="ECO:0007669"/>
    <property type="project" value="TreeGrafter"/>
</dbReference>
<dbReference type="InterPro" id="IPR015943">
    <property type="entry name" value="WD40/YVTN_repeat-like_dom_sf"/>
</dbReference>
<organism evidence="11 12">
    <name type="scientific">Dermatophagoides pteronyssinus</name>
    <name type="common">European house dust mite</name>
    <dbReference type="NCBI Taxonomy" id="6956"/>
    <lineage>
        <taxon>Eukaryota</taxon>
        <taxon>Metazoa</taxon>
        <taxon>Ecdysozoa</taxon>
        <taxon>Arthropoda</taxon>
        <taxon>Chelicerata</taxon>
        <taxon>Arachnida</taxon>
        <taxon>Acari</taxon>
        <taxon>Acariformes</taxon>
        <taxon>Sarcoptiformes</taxon>
        <taxon>Astigmata</taxon>
        <taxon>Psoroptidia</taxon>
        <taxon>Analgoidea</taxon>
        <taxon>Pyroglyphidae</taxon>
        <taxon>Dermatophagoidinae</taxon>
        <taxon>Dermatophagoides</taxon>
    </lineage>
</organism>
<dbReference type="Pfam" id="PF17120">
    <property type="entry name" value="zf-RING_16"/>
    <property type="match status" value="1"/>
</dbReference>
<dbReference type="InterPro" id="IPR037590">
    <property type="entry name" value="WDR24"/>
</dbReference>
<dbReference type="SUPFAM" id="SSF50978">
    <property type="entry name" value="WD40 repeat-like"/>
    <property type="match status" value="1"/>
</dbReference>
<dbReference type="InterPro" id="IPR036322">
    <property type="entry name" value="WD40_repeat_dom_sf"/>
</dbReference>
<dbReference type="PANTHER" id="PTHR46200:SF1">
    <property type="entry name" value="GATOR COMPLEX PROTEIN WDR24"/>
    <property type="match status" value="1"/>
</dbReference>
<evidence type="ECO:0000256" key="5">
    <source>
        <dbReference type="ARBA" id="ARBA00022771"/>
    </source>
</evidence>
<evidence type="ECO:0000256" key="2">
    <source>
        <dbReference type="ARBA" id="ARBA00022574"/>
    </source>
</evidence>
<comment type="similarity">
    <text evidence="1">Belongs to the WD repeat WDR24 family.</text>
</comment>
<feature type="region of interest" description="Disordered" evidence="9">
    <location>
        <begin position="576"/>
        <end position="677"/>
    </location>
</feature>
<dbReference type="KEGG" id="dpte:113799349"/>
<evidence type="ECO:0000256" key="6">
    <source>
        <dbReference type="ARBA" id="ARBA00022833"/>
    </source>
</evidence>
<dbReference type="Proteomes" id="UP000515146">
    <property type="component" value="Unplaced"/>
</dbReference>
<evidence type="ECO:0000256" key="7">
    <source>
        <dbReference type="ARBA" id="ARBA00040269"/>
    </source>
</evidence>
<feature type="compositionally biased region" description="Basic and acidic residues" evidence="9">
    <location>
        <begin position="617"/>
        <end position="627"/>
    </location>
</feature>
<feature type="compositionally biased region" description="Basic and acidic residues" evidence="9">
    <location>
        <begin position="656"/>
        <end position="674"/>
    </location>
</feature>
<dbReference type="PROSITE" id="PS00678">
    <property type="entry name" value="WD_REPEATS_1"/>
    <property type="match status" value="1"/>
</dbReference>
<evidence type="ECO:0000313" key="12">
    <source>
        <dbReference type="RefSeq" id="XP_027205764.1"/>
    </source>
</evidence>
<dbReference type="CDD" id="cd16693">
    <property type="entry name" value="mRING-H2-C3H3C2_WDR24"/>
    <property type="match status" value="1"/>
</dbReference>
<dbReference type="InParanoid" id="A0A6P6YLE8"/>
<name>A0A6P6YLE8_DERPT</name>
<evidence type="ECO:0000256" key="3">
    <source>
        <dbReference type="ARBA" id="ARBA00022723"/>
    </source>
</evidence>
<dbReference type="Pfam" id="PF21720">
    <property type="entry name" value="MIOS_WD40"/>
    <property type="match status" value="1"/>
</dbReference>
<feature type="compositionally biased region" description="Gly residues" evidence="9">
    <location>
        <begin position="582"/>
        <end position="600"/>
    </location>
</feature>
<evidence type="ECO:0000313" key="11">
    <source>
        <dbReference type="Proteomes" id="UP000515146"/>
    </source>
</evidence>
<keyword evidence="4" id="KW-0677">Repeat</keyword>
<reference evidence="12" key="1">
    <citation type="submission" date="2025-08" db="UniProtKB">
        <authorList>
            <consortium name="RefSeq"/>
        </authorList>
    </citation>
    <scope>IDENTIFICATION</scope>
    <source>
        <strain evidence="12">Airmid</strain>
    </source>
</reference>
<keyword evidence="11" id="KW-1185">Reference proteome</keyword>
<dbReference type="SMART" id="SM00320">
    <property type="entry name" value="WD40"/>
    <property type="match status" value="7"/>
</dbReference>
<dbReference type="GO" id="GO:1904263">
    <property type="term" value="P:positive regulation of TORC1 signaling"/>
    <property type="evidence" value="ECO:0007669"/>
    <property type="project" value="TreeGrafter"/>
</dbReference>
<feature type="repeat" description="WD" evidence="8">
    <location>
        <begin position="105"/>
        <end position="147"/>
    </location>
</feature>
<dbReference type="OrthoDB" id="60955at2759"/>
<sequence length="1001" mass="113306">MFNDTMQFKTDNPVNAMAVSRDGLLAVAGRSLLKVYNLCGDENGSLFGQELFNLRSSNLKNLNFSNSDVTWCPLDNDILATAATNGAVVVWNLQCLTKSKIGVVYNDHKRTVNKVCFHSNDPNLLLSGSQDGCMKLFDLRKKEAVTTFVSNSESVRDVQFSPHWTYHFASVQETGNVEIWDIRKQDRPECNFIAHDGPVLSCEWHPNQENYKWLATGGRDKIIKVWDLSNRNRPQLIYNVHTITPVSKLKWRPEKDFHIGSCSLVVDFSVYVWDIKRPYVPFAIFGTKKDVTTGLAWKNDPFVFISSCKDGTIYQHRFETDAYYPAEHYPPIGIDFNPFGDIAFSTTDFIYRHSQTLSTNSNLGSNRMIKTFVTNNSFNNNNIVQSNSTANLNHSSLSSSLTQDNTELSHNNSTIINDVRPTTRHISIGSPSNHAQQYILASGGGGGQPKYFPSYQQQTQQISSLSSTTSSYSTPAYNISVPISYRKTNETILADHFRCMISYMMLFESRKLPQISACLTDEISMKNFIHSAKKYLLMDRTFEELCEHNAQVSDSLNRCQIAQTWRMIRHMFSIAGRHPTSSGGGGGGGTGGGITGGGNNPSGSSLQNSIQPINDSGDYKMKNEIPSRHASGGGGPTRHFSGNNNNNMNNNQYFQKESRNSDDDGDDNRHRNDNNNDQMELFQNHFPTLKQDTMPSNKFVVDFFDYQPNQLETMDSIEQRSSLHYNHYYNHHHHHNHRNDEIIYDYESNCQDWELQRESIFHRHNIAEYGIQMNEMNNTNNVVGGGGGGDNSLLNNYEINSSISYDEDDELDFNLNESPGFSNANLQSLLSSKNPAPPVWPIYESVVQMLRFYVDKSDVQTACSIILVLGDRMKQIGSIDKQTIQIWFRSYIDLLHRFQLWNISTRLIQQCNDPDIQSINQSLTSVLVYCALCRKAIHHGSVLCEKCRQQPSTCSICHVSVRGLYVWCQGCAHGGHLKHMLEWFRTNLLCPAGCGHHCEMC</sequence>
<keyword evidence="6" id="KW-0862">Zinc</keyword>
<dbReference type="AlphaFoldDB" id="A0A6P6YLE8"/>
<evidence type="ECO:0000256" key="9">
    <source>
        <dbReference type="SAM" id="MobiDB-lite"/>
    </source>
</evidence>
<gene>
    <name evidence="12" type="primary">LOC113799349</name>
</gene>
<dbReference type="GO" id="GO:0008270">
    <property type="term" value="F:zinc ion binding"/>
    <property type="evidence" value="ECO:0007669"/>
    <property type="project" value="UniProtKB-KW"/>
</dbReference>
<evidence type="ECO:0000256" key="4">
    <source>
        <dbReference type="ARBA" id="ARBA00022737"/>
    </source>
</evidence>
<dbReference type="PROSITE" id="PS50082">
    <property type="entry name" value="WD_REPEATS_2"/>
    <property type="match status" value="2"/>
</dbReference>
<dbReference type="InterPro" id="IPR001680">
    <property type="entry name" value="WD40_rpt"/>
</dbReference>
<dbReference type="OMA" id="RINEWAS"/>
<protein>
    <recommendedName>
        <fullName evidence="7">GATOR2 complex protein WDR24</fullName>
    </recommendedName>
</protein>
<dbReference type="FunCoup" id="A0A6P6YLE8">
    <property type="interactions" value="1111"/>
</dbReference>
<accession>A0A6P6YLE8</accession>
<dbReference type="GO" id="GO:0016239">
    <property type="term" value="P:positive regulation of macroautophagy"/>
    <property type="evidence" value="ECO:0007669"/>
    <property type="project" value="TreeGrafter"/>
</dbReference>
<keyword evidence="2 8" id="KW-0853">WD repeat</keyword>
<dbReference type="PROSITE" id="PS50294">
    <property type="entry name" value="WD_REPEATS_REGION"/>
    <property type="match status" value="1"/>
</dbReference>
<proteinExistence type="inferred from homology"/>
<feature type="domain" description="WDR59/RTC1-like RING zinc finger" evidence="10">
    <location>
        <begin position="950"/>
        <end position="999"/>
    </location>
</feature>
<keyword evidence="5" id="KW-0863">Zinc-finger</keyword>
<dbReference type="InterPro" id="IPR019775">
    <property type="entry name" value="WD40_repeat_CS"/>
</dbReference>
<feature type="repeat" description="WD" evidence="8">
    <location>
        <begin position="192"/>
        <end position="236"/>
    </location>
</feature>
<dbReference type="GO" id="GO:0005829">
    <property type="term" value="C:cytosol"/>
    <property type="evidence" value="ECO:0007669"/>
    <property type="project" value="TreeGrafter"/>
</dbReference>
<dbReference type="GO" id="GO:0034198">
    <property type="term" value="P:cellular response to amino acid starvation"/>
    <property type="evidence" value="ECO:0007669"/>
    <property type="project" value="TreeGrafter"/>
</dbReference>
<dbReference type="PANTHER" id="PTHR46200">
    <property type="entry name" value="GATOR COMPLEX PROTEIN WDR24"/>
    <property type="match status" value="1"/>
</dbReference>
<evidence type="ECO:0000256" key="8">
    <source>
        <dbReference type="PROSITE-ProRule" id="PRU00221"/>
    </source>
</evidence>
<dbReference type="CTD" id="84219"/>
<evidence type="ECO:0000259" key="10">
    <source>
        <dbReference type="Pfam" id="PF17120"/>
    </source>
</evidence>
<dbReference type="InterPro" id="IPR049566">
    <property type="entry name" value="WDR59_RTC1-like_RING_Znf"/>
</dbReference>
<evidence type="ECO:0000256" key="1">
    <source>
        <dbReference type="ARBA" id="ARBA00008134"/>
    </source>
</evidence>